<keyword evidence="2" id="KW-0808">Transferase</keyword>
<dbReference type="SUPFAM" id="SSF55729">
    <property type="entry name" value="Acyl-CoA N-acyltransferases (Nat)"/>
    <property type="match status" value="1"/>
</dbReference>
<dbReference type="RefSeq" id="WP_129270893.1">
    <property type="nucleotide sequence ID" value="NZ_MZXW01000016.1"/>
</dbReference>
<dbReference type="InterPro" id="IPR000182">
    <property type="entry name" value="GNAT_dom"/>
</dbReference>
<dbReference type="AlphaFoldDB" id="A0A4V1P6W2"/>
<protein>
    <submittedName>
        <fullName evidence="2">GNAT family N-acetyltransferase</fullName>
    </submittedName>
</protein>
<dbReference type="Pfam" id="PF00583">
    <property type="entry name" value="Acetyltransf_1"/>
    <property type="match status" value="1"/>
</dbReference>
<dbReference type="Proteomes" id="UP000290819">
    <property type="component" value="Unassembled WGS sequence"/>
</dbReference>
<organism evidence="2 3">
    <name type="scientific">Bradyrhizobium betae</name>
    <dbReference type="NCBI Taxonomy" id="244734"/>
    <lineage>
        <taxon>Bacteria</taxon>
        <taxon>Pseudomonadati</taxon>
        <taxon>Pseudomonadota</taxon>
        <taxon>Alphaproteobacteria</taxon>
        <taxon>Hyphomicrobiales</taxon>
        <taxon>Nitrobacteraceae</taxon>
        <taxon>Bradyrhizobium</taxon>
    </lineage>
</organism>
<dbReference type="OrthoDB" id="336415at2"/>
<dbReference type="GO" id="GO:0016747">
    <property type="term" value="F:acyltransferase activity, transferring groups other than amino-acyl groups"/>
    <property type="evidence" value="ECO:0007669"/>
    <property type="project" value="InterPro"/>
</dbReference>
<evidence type="ECO:0000313" key="3">
    <source>
        <dbReference type="Proteomes" id="UP000290819"/>
    </source>
</evidence>
<evidence type="ECO:0000259" key="1">
    <source>
        <dbReference type="PROSITE" id="PS51186"/>
    </source>
</evidence>
<dbReference type="Gene3D" id="3.40.630.30">
    <property type="match status" value="1"/>
</dbReference>
<gene>
    <name evidence="2" type="ORF">B5V03_14065</name>
</gene>
<dbReference type="CDD" id="cd04301">
    <property type="entry name" value="NAT_SF"/>
    <property type="match status" value="1"/>
</dbReference>
<dbReference type="EMBL" id="MZXW01000016">
    <property type="protein sequence ID" value="RXT48999.1"/>
    <property type="molecule type" value="Genomic_DNA"/>
</dbReference>
<dbReference type="InterPro" id="IPR016181">
    <property type="entry name" value="Acyl_CoA_acyltransferase"/>
</dbReference>
<reference evidence="2 3" key="1">
    <citation type="submission" date="2017-03" db="EMBL/GenBank/DDBJ databases">
        <authorList>
            <person name="Safronova V.I."/>
            <person name="Sazanova A.L."/>
            <person name="Chirak E.R."/>
        </authorList>
    </citation>
    <scope>NUCLEOTIDE SEQUENCE [LARGE SCALE GENOMIC DNA]</scope>
    <source>
        <strain evidence="2 3">Opo-243</strain>
    </source>
</reference>
<dbReference type="PROSITE" id="PS51186">
    <property type="entry name" value="GNAT"/>
    <property type="match status" value="1"/>
</dbReference>
<dbReference type="PANTHER" id="PTHR43617">
    <property type="entry name" value="L-AMINO ACID N-ACETYLTRANSFERASE"/>
    <property type="match status" value="1"/>
</dbReference>
<proteinExistence type="predicted"/>
<evidence type="ECO:0000313" key="2">
    <source>
        <dbReference type="EMBL" id="RXT48999.1"/>
    </source>
</evidence>
<comment type="caution">
    <text evidence="2">The sequence shown here is derived from an EMBL/GenBank/DDBJ whole genome shotgun (WGS) entry which is preliminary data.</text>
</comment>
<name>A0A4V1P6W2_9BRAD</name>
<feature type="domain" description="N-acetyltransferase" evidence="1">
    <location>
        <begin position="5"/>
        <end position="162"/>
    </location>
</feature>
<keyword evidence="3" id="KW-1185">Reference proteome</keyword>
<sequence>MIEIIAISEAHIESFHRALDTVARERRYLAFLEAPPIVSTRAFVLDNIANGYPQFVALSAGEVVGWCDVVRKARPVHAHGGVLGIALLPAFRRQGLGERLMLRALDAAKAFGFRRVELTVRRDNVNAIVLYKKVGFEVEGCQRAAVQVDGGLHDVVMMSVLF</sequence>
<dbReference type="InterPro" id="IPR050276">
    <property type="entry name" value="MshD_Acetyltransferase"/>
</dbReference>
<accession>A0A4V1P6W2</accession>